<dbReference type="InterPro" id="IPR039315">
    <property type="entry name" value="CheW"/>
</dbReference>
<feature type="domain" description="CheW-like" evidence="4">
    <location>
        <begin position="12"/>
        <end position="159"/>
    </location>
</feature>
<dbReference type="Proteomes" id="UP000297753">
    <property type="component" value="Unassembled WGS sequence"/>
</dbReference>
<sequence length="176" mass="19519">MNEALDIEGSPALEVLLVEVASEVVAIPIDMVNEVIEYAKITQVPMCDKEVCGVINVRGSVVPVVDAGIRLGIGSQQKYDKYSCIILYESISDKLQESVMIGLVVSRVRSIKSISLDRVFEKPAFGVHIPSQYVADMVEVDQDTIPLLVMSELLNGKQINQRMLKNQQVMLSHWES</sequence>
<dbReference type="Gene3D" id="2.40.50.180">
    <property type="entry name" value="CheA-289, Domain 4"/>
    <property type="match status" value="1"/>
</dbReference>
<dbReference type="GO" id="GO:0006935">
    <property type="term" value="P:chemotaxis"/>
    <property type="evidence" value="ECO:0007669"/>
    <property type="project" value="InterPro"/>
</dbReference>
<accession>A0A4Y8WKN4</accession>
<dbReference type="InterPro" id="IPR002545">
    <property type="entry name" value="CheW-lke_dom"/>
</dbReference>
<gene>
    <name evidence="5" type="ORF">ELS82_00750</name>
</gene>
<dbReference type="Pfam" id="PF01584">
    <property type="entry name" value="CheW"/>
    <property type="match status" value="1"/>
</dbReference>
<dbReference type="SMART" id="SM00260">
    <property type="entry name" value="CheW"/>
    <property type="match status" value="1"/>
</dbReference>
<evidence type="ECO:0000256" key="3">
    <source>
        <dbReference type="ARBA" id="ARBA00022490"/>
    </source>
</evidence>
<evidence type="ECO:0000256" key="1">
    <source>
        <dbReference type="ARBA" id="ARBA00004496"/>
    </source>
</evidence>
<keyword evidence="6" id="KW-1185">Reference proteome</keyword>
<comment type="subcellular location">
    <subcellularLocation>
        <location evidence="1">Cytoplasm</location>
    </subcellularLocation>
</comment>
<comment type="caution">
    <text evidence="5">The sequence shown here is derived from an EMBL/GenBank/DDBJ whole genome shotgun (WGS) entry which is preliminary data.</text>
</comment>
<evidence type="ECO:0000313" key="5">
    <source>
        <dbReference type="EMBL" id="TFH93520.1"/>
    </source>
</evidence>
<name>A0A4Y8WKN4_9VIBR</name>
<dbReference type="SUPFAM" id="SSF50341">
    <property type="entry name" value="CheW-like"/>
    <property type="match status" value="1"/>
</dbReference>
<dbReference type="AlphaFoldDB" id="A0A4Y8WKN4"/>
<dbReference type="PROSITE" id="PS50851">
    <property type="entry name" value="CHEW"/>
    <property type="match status" value="1"/>
</dbReference>
<dbReference type="InterPro" id="IPR036061">
    <property type="entry name" value="CheW-like_dom_sf"/>
</dbReference>
<dbReference type="RefSeq" id="WP_134833771.1">
    <property type="nucleotide sequence ID" value="NZ_SATR01000001.1"/>
</dbReference>
<evidence type="ECO:0000313" key="6">
    <source>
        <dbReference type="Proteomes" id="UP000297753"/>
    </source>
</evidence>
<dbReference type="GO" id="GO:0005829">
    <property type="term" value="C:cytosol"/>
    <property type="evidence" value="ECO:0007669"/>
    <property type="project" value="TreeGrafter"/>
</dbReference>
<proteinExistence type="predicted"/>
<evidence type="ECO:0000259" key="4">
    <source>
        <dbReference type="PROSITE" id="PS50851"/>
    </source>
</evidence>
<dbReference type="OrthoDB" id="5868285at2"/>
<dbReference type="GO" id="GO:0007165">
    <property type="term" value="P:signal transduction"/>
    <property type="evidence" value="ECO:0007669"/>
    <property type="project" value="InterPro"/>
</dbReference>
<dbReference type="PANTHER" id="PTHR22617:SF45">
    <property type="entry name" value="CHEMOTAXIS PROTEIN CHEW"/>
    <property type="match status" value="1"/>
</dbReference>
<organism evidence="5 6">
    <name type="scientific">Vibrio ouci</name>
    <dbReference type="NCBI Taxonomy" id="2499078"/>
    <lineage>
        <taxon>Bacteria</taxon>
        <taxon>Pseudomonadati</taxon>
        <taxon>Pseudomonadota</taxon>
        <taxon>Gammaproteobacteria</taxon>
        <taxon>Vibrionales</taxon>
        <taxon>Vibrionaceae</taxon>
        <taxon>Vibrio</taxon>
    </lineage>
</organism>
<reference evidence="5 6" key="1">
    <citation type="submission" date="2019-01" db="EMBL/GenBank/DDBJ databases">
        <title>Vibrio BEI176 sp. nov, a marine bacterium isolated from China: eastern marignal seas.</title>
        <authorList>
            <person name="Li B."/>
        </authorList>
    </citation>
    <scope>NUCLEOTIDE SEQUENCE [LARGE SCALE GENOMIC DNA]</scope>
    <source>
        <strain evidence="5 6">BEI176</strain>
    </source>
</reference>
<protein>
    <recommendedName>
        <fullName evidence="2">Chemotaxis protein CheW</fullName>
    </recommendedName>
</protein>
<dbReference type="Gene3D" id="2.30.30.40">
    <property type="entry name" value="SH3 Domains"/>
    <property type="match status" value="1"/>
</dbReference>
<keyword evidence="3" id="KW-0963">Cytoplasm</keyword>
<dbReference type="PANTHER" id="PTHR22617">
    <property type="entry name" value="CHEMOTAXIS SENSOR HISTIDINE KINASE-RELATED"/>
    <property type="match status" value="1"/>
</dbReference>
<dbReference type="EMBL" id="SATR01000001">
    <property type="protein sequence ID" value="TFH93520.1"/>
    <property type="molecule type" value="Genomic_DNA"/>
</dbReference>
<evidence type="ECO:0000256" key="2">
    <source>
        <dbReference type="ARBA" id="ARBA00021483"/>
    </source>
</evidence>